<dbReference type="VEuPathDB" id="PiroplasmaDB:BMR1_02g01512"/>
<dbReference type="AlphaFoldDB" id="A0A1R4AA87"/>
<dbReference type="Proteomes" id="UP000002899">
    <property type="component" value="Chromosome II"/>
</dbReference>
<evidence type="ECO:0000313" key="2">
    <source>
        <dbReference type="Proteomes" id="UP000002899"/>
    </source>
</evidence>
<dbReference type="RefSeq" id="XP_021338120.1">
    <property type="nucleotide sequence ID" value="XM_021483167.1"/>
</dbReference>
<dbReference type="KEGG" id="bmic:BMR1_02g01512"/>
<reference evidence="1 2" key="3">
    <citation type="journal article" date="2016" name="Sci. Rep.">
        <title>Genome-wide diversity and gene expression profiling of Babesia microti isolates identify polymorphic genes that mediate host-pathogen interactions.</title>
        <authorList>
            <person name="Silva J.C."/>
            <person name="Cornillot E."/>
            <person name="McCracken C."/>
            <person name="Usmani-Brown S."/>
            <person name="Dwivedi A."/>
            <person name="Ifeonu O.O."/>
            <person name="Crabtree J."/>
            <person name="Gotia H.T."/>
            <person name="Virji A.Z."/>
            <person name="Reynes C."/>
            <person name="Colinge J."/>
            <person name="Kumar V."/>
            <person name="Lawres L."/>
            <person name="Pazzi J.E."/>
            <person name="Pablo J.V."/>
            <person name="Hung C."/>
            <person name="Brancato J."/>
            <person name="Kumari P."/>
            <person name="Orvis J."/>
            <person name="Tretina K."/>
            <person name="Chibucos M."/>
            <person name="Ott S."/>
            <person name="Sadzewicz L."/>
            <person name="Sengamalay N."/>
            <person name="Shetty A.C."/>
            <person name="Su Q."/>
            <person name="Tallon L."/>
            <person name="Fraser C.M."/>
            <person name="Frutos R."/>
            <person name="Molina D.M."/>
            <person name="Krause P.J."/>
            <person name="Ben Mamoun C."/>
        </authorList>
    </citation>
    <scope>NUCLEOTIDE SEQUENCE [LARGE SCALE GENOMIC DNA]</scope>
    <source>
        <strain evidence="1 2">RI</strain>
    </source>
</reference>
<evidence type="ECO:0000313" key="1">
    <source>
        <dbReference type="EMBL" id="SJK85911.1"/>
    </source>
</evidence>
<reference evidence="1 2" key="2">
    <citation type="journal article" date="2013" name="PLoS ONE">
        <title>Whole genome mapping and re-organization of the nuclear and mitochondrial genomes of Babesia microti isolates.</title>
        <authorList>
            <person name="Cornillot E."/>
            <person name="Dassouli A."/>
            <person name="Garg A."/>
            <person name="Pachikara N."/>
            <person name="Randazzo S."/>
            <person name="Depoix D."/>
            <person name="Carcy B."/>
            <person name="Delbecq S."/>
            <person name="Frutos R."/>
            <person name="Silva J.C."/>
            <person name="Sutton R."/>
            <person name="Krause P.J."/>
            <person name="Mamoun C.B."/>
        </authorList>
    </citation>
    <scope>NUCLEOTIDE SEQUENCE [LARGE SCALE GENOMIC DNA]</scope>
    <source>
        <strain evidence="1 2">RI</strain>
    </source>
</reference>
<reference evidence="1 2" key="1">
    <citation type="journal article" date="2012" name="Nucleic Acids Res.">
        <title>Sequencing of the smallest Apicomplexan genome from the human pathogen Babesia microti.</title>
        <authorList>
            <person name="Cornillot E."/>
            <person name="Hadj-Kaddour K."/>
            <person name="Dassouli A."/>
            <person name="Noel B."/>
            <person name="Ranwez V."/>
            <person name="Vacherie B."/>
            <person name="Augagneur Y."/>
            <person name="Bres V."/>
            <person name="Duclos A."/>
            <person name="Randazzo S."/>
            <person name="Carcy B."/>
            <person name="Debierre-Grockiego F."/>
            <person name="Delbecq S."/>
            <person name="Moubri-Menage K."/>
            <person name="Shams-Eldin H."/>
            <person name="Usmani-Brown S."/>
            <person name="Bringaud F."/>
            <person name="Wincker P."/>
            <person name="Vivares C.P."/>
            <person name="Schwarz R.T."/>
            <person name="Schetters T.P."/>
            <person name="Krause P.J."/>
            <person name="Gorenflot A."/>
            <person name="Berry V."/>
            <person name="Barbe V."/>
            <person name="Ben Mamoun C."/>
        </authorList>
    </citation>
    <scope>NUCLEOTIDE SEQUENCE [LARGE SCALE GENOMIC DNA]</scope>
    <source>
        <strain evidence="1 2">RI</strain>
    </source>
</reference>
<name>A0A1R4AA87_BABMR</name>
<accession>A0A1R4AA87</accession>
<protein>
    <submittedName>
        <fullName evidence="1">Uncharacterized protein</fullName>
    </submittedName>
</protein>
<dbReference type="EMBL" id="FO082872">
    <property type="protein sequence ID" value="SJK85911.1"/>
    <property type="molecule type" value="Genomic_DNA"/>
</dbReference>
<proteinExistence type="predicted"/>
<organism evidence="1 2">
    <name type="scientific">Babesia microti (strain RI)</name>
    <dbReference type="NCBI Taxonomy" id="1133968"/>
    <lineage>
        <taxon>Eukaryota</taxon>
        <taxon>Sar</taxon>
        <taxon>Alveolata</taxon>
        <taxon>Apicomplexa</taxon>
        <taxon>Aconoidasida</taxon>
        <taxon>Piroplasmida</taxon>
        <taxon>Babesiidae</taxon>
        <taxon>Babesia</taxon>
    </lineage>
</organism>
<gene>
    <name evidence="1" type="ORF">BMR1_02g01512</name>
</gene>
<dbReference type="GeneID" id="24424090"/>
<sequence length="505" mass="58883">MGNLRELKISDMNEYLSNPDINVANRKLFDKISIPEMVVQLSQCDDFPEEFDYDLENTTVFGLLLKTLDRLITDSTHINEILANEQAKEIFLFACKNGYDSVRVLIAKKIKYALDFRDINDEMHSIAWEMLFDPYFSVHNHISKMLLKLLYEGNSKLFTEKNVERLVNFIKIEARFMVNEFNDTEQIISYKLRILDFIVDSSIISSDVYNIFKESDIFGDIFKFYKCDDVLLMLNSLQIAEKYIMSKLDIKFLNISLSNDCETIKLLFDDLKARANEYLSNGISDIILSPLLEIITTIIEMYRSINILMIDNCYILRLLSAILAETDCDSRNTVAFAAIHSFYSLYHVPEFTEILDKFTDIPTGMIKRLTSANEQVQYETICTFIKLAESTIDNAEIFEKMFLKNVGPFVLTNFNSFPLEDCRTRIYNLLELMVAPQFSSFKTFYGQIIEFFRKLEFKLQDVSYAATRAKENFLQKVIKTNTHNALDMKFDQKEIDMLYQIIAQI</sequence>
<keyword evidence="2" id="KW-1185">Reference proteome</keyword>